<evidence type="ECO:0000313" key="2">
    <source>
        <dbReference type="EMBL" id="CEK76990.1"/>
    </source>
</evidence>
<protein>
    <recommendedName>
        <fullName evidence="1">CRAL-TRIO domain-containing protein</fullName>
    </recommendedName>
</protein>
<dbReference type="GO" id="GO:0008526">
    <property type="term" value="F:phosphatidylinositol transfer activity"/>
    <property type="evidence" value="ECO:0007669"/>
    <property type="project" value="TreeGrafter"/>
</dbReference>
<dbReference type="Gene3D" id="3.40.525.10">
    <property type="entry name" value="CRAL-TRIO lipid binding domain"/>
    <property type="match status" value="1"/>
</dbReference>
<dbReference type="SMART" id="SM00516">
    <property type="entry name" value="SEC14"/>
    <property type="match status" value="1"/>
</dbReference>
<dbReference type="Pfam" id="PF00650">
    <property type="entry name" value="CRAL_TRIO"/>
    <property type="match status" value="1"/>
</dbReference>
<name>A0A0B7AAM4_9EUPU</name>
<dbReference type="PANTHER" id="PTHR45824:SF29">
    <property type="entry name" value="GH16843P"/>
    <property type="match status" value="1"/>
</dbReference>
<dbReference type="InterPro" id="IPR001251">
    <property type="entry name" value="CRAL-TRIO_dom"/>
</dbReference>
<dbReference type="PROSITE" id="PS50191">
    <property type="entry name" value="CRAL_TRIO"/>
    <property type="match status" value="1"/>
</dbReference>
<dbReference type="EMBL" id="HACG01030125">
    <property type="protein sequence ID" value="CEK76990.1"/>
    <property type="molecule type" value="Transcribed_RNA"/>
</dbReference>
<sequence>MSQILQFPTKQLYGFSKPVNGSSNAEKALLNTIEYRRQTKPLTSDCQWCHDRPGFHSMRQVGHDEAGRPVVYANFGQASIRKNSVEDIVAHVTYLIENAKVTMENGVSTWVFVIDCSGMTLSACNPKLGYGTTNILANHYPERLGLVVCVNHSSLFHGVWKALKKLLSPGTVSKVKLVRSEAKIQQLFSNYFSLELANWLLEEITLNRQKPISIGQREFGTHLNIQMNMTHEDVHPMYNSTFFRPNIKT</sequence>
<reference evidence="2" key="1">
    <citation type="submission" date="2014-12" db="EMBL/GenBank/DDBJ databases">
        <title>Insight into the proteome of Arion vulgaris.</title>
        <authorList>
            <person name="Aradska J."/>
            <person name="Bulat T."/>
            <person name="Smidak R."/>
            <person name="Sarate P."/>
            <person name="Gangsoo J."/>
            <person name="Sialana F."/>
            <person name="Bilban M."/>
            <person name="Lubec G."/>
        </authorList>
    </citation>
    <scope>NUCLEOTIDE SEQUENCE</scope>
    <source>
        <tissue evidence="2">Skin</tissue>
    </source>
</reference>
<feature type="domain" description="CRAL-TRIO" evidence="1">
    <location>
        <begin position="61"/>
        <end position="222"/>
    </location>
</feature>
<dbReference type="InterPro" id="IPR052578">
    <property type="entry name" value="PI_Transfer_CRAL-TRIO"/>
</dbReference>
<gene>
    <name evidence="2" type="primary">ORF102462</name>
</gene>
<dbReference type="CDD" id="cd00170">
    <property type="entry name" value="SEC14"/>
    <property type="match status" value="1"/>
</dbReference>
<accession>A0A0B7AAM4</accession>
<proteinExistence type="predicted"/>
<evidence type="ECO:0000259" key="1">
    <source>
        <dbReference type="PROSITE" id="PS50191"/>
    </source>
</evidence>
<dbReference type="PANTHER" id="PTHR45824">
    <property type="entry name" value="GH16843P"/>
    <property type="match status" value="1"/>
</dbReference>
<dbReference type="SUPFAM" id="SSF52087">
    <property type="entry name" value="CRAL/TRIO domain"/>
    <property type="match status" value="1"/>
</dbReference>
<dbReference type="AlphaFoldDB" id="A0A0B7AAM4"/>
<organism evidence="2">
    <name type="scientific">Arion vulgaris</name>
    <dbReference type="NCBI Taxonomy" id="1028688"/>
    <lineage>
        <taxon>Eukaryota</taxon>
        <taxon>Metazoa</taxon>
        <taxon>Spiralia</taxon>
        <taxon>Lophotrochozoa</taxon>
        <taxon>Mollusca</taxon>
        <taxon>Gastropoda</taxon>
        <taxon>Heterobranchia</taxon>
        <taxon>Euthyneura</taxon>
        <taxon>Panpulmonata</taxon>
        <taxon>Eupulmonata</taxon>
        <taxon>Stylommatophora</taxon>
        <taxon>Helicina</taxon>
        <taxon>Arionoidea</taxon>
        <taxon>Arionidae</taxon>
        <taxon>Arion</taxon>
    </lineage>
</organism>
<dbReference type="InterPro" id="IPR036865">
    <property type="entry name" value="CRAL-TRIO_dom_sf"/>
</dbReference>